<organism evidence="2 3">
    <name type="scientific">Geodia barretti</name>
    <name type="common">Barrett's horny sponge</name>
    <dbReference type="NCBI Taxonomy" id="519541"/>
    <lineage>
        <taxon>Eukaryota</taxon>
        <taxon>Metazoa</taxon>
        <taxon>Porifera</taxon>
        <taxon>Demospongiae</taxon>
        <taxon>Heteroscleromorpha</taxon>
        <taxon>Tetractinellida</taxon>
        <taxon>Astrophorina</taxon>
        <taxon>Geodiidae</taxon>
        <taxon>Geodia</taxon>
    </lineage>
</organism>
<feature type="compositionally biased region" description="Basic and acidic residues" evidence="1">
    <location>
        <begin position="110"/>
        <end position="130"/>
    </location>
</feature>
<evidence type="ECO:0000256" key="1">
    <source>
        <dbReference type="SAM" id="MobiDB-lite"/>
    </source>
</evidence>
<sequence length="220" mass="24465">MALSKEVRSLRVVRVRLDDGRRVIGVRYPLPLISEVARTLSAMKHKKQEEHAKVSVAVPTAAKDFVFEVQVPVNEKFKRKALTPPVSLKTFFHVEPKLPNVDSNSAGTAKQKEGSDKSHKLPLKTKELDKPKAVQMKLLDSFNATPTGMPRAQSPSDKGQPAGKRKRKLQEKTTQHTSLTKLFKQASNECQSICPVCGIHIKDVSNSGINLHIDKCLRKS</sequence>
<evidence type="ECO:0000313" key="2">
    <source>
        <dbReference type="EMBL" id="CAI8002566.1"/>
    </source>
</evidence>
<protein>
    <recommendedName>
        <fullName evidence="4">UBZ4-type domain-containing protein</fullName>
    </recommendedName>
</protein>
<evidence type="ECO:0000313" key="3">
    <source>
        <dbReference type="Proteomes" id="UP001174909"/>
    </source>
</evidence>
<evidence type="ECO:0008006" key="4">
    <source>
        <dbReference type="Google" id="ProtNLM"/>
    </source>
</evidence>
<dbReference type="EMBL" id="CASHTH010000485">
    <property type="protein sequence ID" value="CAI8002566.1"/>
    <property type="molecule type" value="Genomic_DNA"/>
</dbReference>
<dbReference type="Proteomes" id="UP001174909">
    <property type="component" value="Unassembled WGS sequence"/>
</dbReference>
<gene>
    <name evidence="2" type="ORF">GBAR_LOCUS3420</name>
</gene>
<feature type="region of interest" description="Disordered" evidence="1">
    <location>
        <begin position="142"/>
        <end position="177"/>
    </location>
</feature>
<feature type="region of interest" description="Disordered" evidence="1">
    <location>
        <begin position="99"/>
        <end position="130"/>
    </location>
</feature>
<dbReference type="AlphaFoldDB" id="A0AA35R427"/>
<dbReference type="Gene3D" id="3.30.160.60">
    <property type="entry name" value="Classic Zinc Finger"/>
    <property type="match status" value="1"/>
</dbReference>
<comment type="caution">
    <text evidence="2">The sequence shown here is derived from an EMBL/GenBank/DDBJ whole genome shotgun (WGS) entry which is preliminary data.</text>
</comment>
<reference evidence="2" key="1">
    <citation type="submission" date="2023-03" db="EMBL/GenBank/DDBJ databases">
        <authorList>
            <person name="Steffen K."/>
            <person name="Cardenas P."/>
        </authorList>
    </citation>
    <scope>NUCLEOTIDE SEQUENCE</scope>
</reference>
<keyword evidence="3" id="KW-1185">Reference proteome</keyword>
<proteinExistence type="predicted"/>
<name>A0AA35R427_GEOBA</name>
<accession>A0AA35R427</accession>